<organism evidence="2 3">
    <name type="scientific">Planococcus rifietoensis</name>
    <dbReference type="NCBI Taxonomy" id="200991"/>
    <lineage>
        <taxon>Bacteria</taxon>
        <taxon>Bacillati</taxon>
        <taxon>Bacillota</taxon>
        <taxon>Bacilli</taxon>
        <taxon>Bacillales</taxon>
        <taxon>Caryophanaceae</taxon>
        <taxon>Planococcus</taxon>
    </lineage>
</organism>
<proteinExistence type="predicted"/>
<feature type="region of interest" description="Disordered" evidence="1">
    <location>
        <begin position="1"/>
        <end position="35"/>
    </location>
</feature>
<evidence type="ECO:0000313" key="3">
    <source>
        <dbReference type="Proteomes" id="UP000067683"/>
    </source>
</evidence>
<feature type="compositionally biased region" description="Basic and acidic residues" evidence="1">
    <location>
        <begin position="7"/>
        <end position="35"/>
    </location>
</feature>
<accession>A0A0U2XL08</accession>
<evidence type="ECO:0000256" key="1">
    <source>
        <dbReference type="SAM" id="MobiDB-lite"/>
    </source>
</evidence>
<keyword evidence="3" id="KW-1185">Reference proteome</keyword>
<protein>
    <submittedName>
        <fullName evidence="2">Uncharacterized protein</fullName>
    </submittedName>
</protein>
<dbReference type="STRING" id="200991.AUC31_17460"/>
<sequence length="63" mass="7537">MRTTQDQLKEKGLTVSRSDAKSPRNDVVREKPKEKLSRKEWEEIMGVNRETYQKQGGAYRRRR</sequence>
<name>A0A0U2XL08_9BACL</name>
<dbReference type="KEGG" id="prt:AUC31_17460"/>
<dbReference type="AlphaFoldDB" id="A0A0U2XL08"/>
<dbReference type="Proteomes" id="UP000067683">
    <property type="component" value="Chromosome"/>
</dbReference>
<evidence type="ECO:0000313" key="2">
    <source>
        <dbReference type="EMBL" id="ALS76896.1"/>
    </source>
</evidence>
<reference evidence="2" key="1">
    <citation type="submission" date="2016-01" db="EMBL/GenBank/DDBJ databases">
        <title>Complete genome of Planococcus rifietoensis type strain M8.</title>
        <authorList>
            <person name="See-Too W.S."/>
        </authorList>
    </citation>
    <scope>NUCLEOTIDE SEQUENCE [LARGE SCALE GENOMIC DNA]</scope>
    <source>
        <strain evidence="2">M8</strain>
    </source>
</reference>
<gene>
    <name evidence="2" type="ORF">AUC31_17460</name>
</gene>
<dbReference type="EMBL" id="CP013659">
    <property type="protein sequence ID" value="ALS76896.1"/>
    <property type="molecule type" value="Genomic_DNA"/>
</dbReference>